<evidence type="ECO:0000256" key="1">
    <source>
        <dbReference type="SAM" id="Phobius"/>
    </source>
</evidence>
<sequence length="312" mass="33379">METRAHHVLIGLFTVLVVAGALLFGLWLAKSSIDSEFKDYEVVFNEAVSGLSKGSAVQYSGIKVGDVVSLRLDPKDPRRVLARIRLGGETPIKEDTQAKLALTGITGTSIIQLSGGTPQSPELRGKNGNLPEIVASPSPISRLLNNSDDLMSSVNLLLHSANQMMSPENVDRLSNTLESLKQTTGSIAEQRGDLSQAMQQLASVGKQASATLEQTSALMRNANGMLNDQGKQMFGSAEQAMKSLEQSSATINSLLTDNQDALNNGMQGLNSLAPAIRELRDTLSSLRAISRRLDSNPSGYLLGGDKDKEFTP</sequence>
<feature type="transmembrane region" description="Helical" evidence="1">
    <location>
        <begin position="6"/>
        <end position="29"/>
    </location>
</feature>
<dbReference type="OrthoDB" id="9806984at2"/>
<name>A0A010SU06_PSEFL</name>
<dbReference type="EMBL" id="AFOY02000012">
    <property type="protein sequence ID" value="EXF94403.1"/>
    <property type="molecule type" value="Genomic_DNA"/>
</dbReference>
<evidence type="ECO:0000313" key="4">
    <source>
        <dbReference type="Proteomes" id="UP000022611"/>
    </source>
</evidence>
<dbReference type="PATRIC" id="fig|1042209.11.peg.2727"/>
<dbReference type="eggNOG" id="COG1463">
    <property type="taxonomic scope" value="Bacteria"/>
</dbReference>
<organism evidence="3 4">
    <name type="scientific">Pseudomonas fluorescens HK44</name>
    <dbReference type="NCBI Taxonomy" id="1042209"/>
    <lineage>
        <taxon>Bacteria</taxon>
        <taxon>Pseudomonadati</taxon>
        <taxon>Pseudomonadota</taxon>
        <taxon>Gammaproteobacteria</taxon>
        <taxon>Pseudomonadales</taxon>
        <taxon>Pseudomonadaceae</taxon>
        <taxon>Pseudomonas</taxon>
    </lineage>
</organism>
<dbReference type="RefSeq" id="WP_019694497.1">
    <property type="nucleotide sequence ID" value="NZ_AFOY02000012.1"/>
</dbReference>
<keyword evidence="1" id="KW-0472">Membrane</keyword>
<accession>A0A010SU06</accession>
<dbReference type="HOGENOM" id="CLU_013850_1_2_6"/>
<proteinExistence type="predicted"/>
<dbReference type="PANTHER" id="PTHR36698">
    <property type="entry name" value="BLL5892 PROTEIN"/>
    <property type="match status" value="1"/>
</dbReference>
<keyword evidence="1" id="KW-1133">Transmembrane helix</keyword>
<dbReference type="Proteomes" id="UP000022611">
    <property type="component" value="Unassembled WGS sequence"/>
</dbReference>
<gene>
    <name evidence="3" type="ORF">HK44_001935</name>
</gene>
<feature type="domain" description="Mce/MlaD" evidence="2">
    <location>
        <begin position="39"/>
        <end position="116"/>
    </location>
</feature>
<evidence type="ECO:0000259" key="2">
    <source>
        <dbReference type="Pfam" id="PF02470"/>
    </source>
</evidence>
<dbReference type="InterPro" id="IPR003399">
    <property type="entry name" value="Mce/MlaD"/>
</dbReference>
<keyword evidence="1" id="KW-0812">Transmembrane</keyword>
<comment type="caution">
    <text evidence="3">The sequence shown here is derived from an EMBL/GenBank/DDBJ whole genome shotgun (WGS) entry which is preliminary data.</text>
</comment>
<dbReference type="PANTHER" id="PTHR36698:SF2">
    <property type="entry name" value="MCE_MLAD DOMAIN-CONTAINING PROTEIN"/>
    <property type="match status" value="1"/>
</dbReference>
<dbReference type="Pfam" id="PF02470">
    <property type="entry name" value="MlaD"/>
    <property type="match status" value="1"/>
</dbReference>
<protein>
    <submittedName>
        <fullName evidence="3">ABC transporter permease</fullName>
    </submittedName>
</protein>
<reference evidence="3 4" key="1">
    <citation type="journal article" date="2011" name="J. Bacteriol.">
        <title>Draft genome sequence of the polycyclic aromatic hydrocarbon-degrading, genetically engineered bioluminescent bioreporter Pseudomonas fluorescens HK44.</title>
        <authorList>
            <person name="Chauhan A."/>
            <person name="Layton A.C."/>
            <person name="Williams D.E."/>
            <person name="Smartt A.E."/>
            <person name="Ripp S."/>
            <person name="Karpinets T.V."/>
            <person name="Brown S.D."/>
            <person name="Sayler G.S."/>
        </authorList>
    </citation>
    <scope>NUCLEOTIDE SEQUENCE [LARGE SCALE GENOMIC DNA]</scope>
    <source>
        <strain evidence="3 4">HK44</strain>
    </source>
</reference>
<dbReference type="Gene3D" id="1.10.287.950">
    <property type="entry name" value="Methyl-accepting chemotaxis protein"/>
    <property type="match status" value="1"/>
</dbReference>
<evidence type="ECO:0000313" key="3">
    <source>
        <dbReference type="EMBL" id="EXF94403.1"/>
    </source>
</evidence>
<dbReference type="AlphaFoldDB" id="A0A010SU06"/>